<evidence type="ECO:0000256" key="2">
    <source>
        <dbReference type="SAM" id="Phobius"/>
    </source>
</evidence>
<dbReference type="RefSeq" id="WP_143610065.1">
    <property type="nucleotide sequence ID" value="NZ_CP107955.1"/>
</dbReference>
<keyword evidence="4" id="KW-1185">Reference proteome</keyword>
<evidence type="ECO:0000313" key="4">
    <source>
        <dbReference type="Proteomes" id="UP001257627"/>
    </source>
</evidence>
<feature type="region of interest" description="Disordered" evidence="1">
    <location>
        <begin position="14"/>
        <end position="34"/>
    </location>
</feature>
<keyword evidence="2" id="KW-1133">Transmembrane helix</keyword>
<organism evidence="3 4">
    <name type="scientific">Streptomyces mirabilis</name>
    <dbReference type="NCBI Taxonomy" id="68239"/>
    <lineage>
        <taxon>Bacteria</taxon>
        <taxon>Bacillati</taxon>
        <taxon>Actinomycetota</taxon>
        <taxon>Actinomycetes</taxon>
        <taxon>Kitasatosporales</taxon>
        <taxon>Streptomycetaceae</taxon>
        <taxon>Streptomyces</taxon>
    </lineage>
</organism>
<feature type="transmembrane region" description="Helical" evidence="2">
    <location>
        <begin position="42"/>
        <end position="60"/>
    </location>
</feature>
<name>A0ABU3UF24_9ACTN</name>
<proteinExistence type="predicted"/>
<evidence type="ECO:0000313" key="3">
    <source>
        <dbReference type="EMBL" id="MDU8992518.1"/>
    </source>
</evidence>
<keyword evidence="2" id="KW-0812">Transmembrane</keyword>
<dbReference type="Proteomes" id="UP001257627">
    <property type="component" value="Unassembled WGS sequence"/>
</dbReference>
<protein>
    <submittedName>
        <fullName evidence="3">Uncharacterized protein</fullName>
    </submittedName>
</protein>
<accession>A0ABU3UF24</accession>
<feature type="transmembrane region" description="Helical" evidence="2">
    <location>
        <begin position="72"/>
        <end position="94"/>
    </location>
</feature>
<evidence type="ECO:0000256" key="1">
    <source>
        <dbReference type="SAM" id="MobiDB-lite"/>
    </source>
</evidence>
<keyword evidence="2" id="KW-0472">Membrane</keyword>
<dbReference type="EMBL" id="JARAKF010000001">
    <property type="protein sequence ID" value="MDU8992518.1"/>
    <property type="molecule type" value="Genomic_DNA"/>
</dbReference>
<reference evidence="3 4" key="1">
    <citation type="submission" date="2023-02" db="EMBL/GenBank/DDBJ databases">
        <authorList>
            <person name="Maleckis M."/>
        </authorList>
    </citation>
    <scope>NUCLEOTIDE SEQUENCE [LARGE SCALE GENOMIC DNA]</scope>
    <source>
        <strain evidence="3 4">P8-A2</strain>
    </source>
</reference>
<comment type="caution">
    <text evidence="3">The sequence shown here is derived from an EMBL/GenBank/DDBJ whole genome shotgun (WGS) entry which is preliminary data.</text>
</comment>
<sequence length="104" mass="11277">MRFVVPIGDRYNGGVTDPFAPPPETGSTTVTSERRRWTKESAGGLFAATAAFVVVQVLVFEPVSRLLPEYAHRVTTLAGILVVTLAHSLATRWLKRLPSSASPK</sequence>
<gene>
    <name evidence="3" type="ORF">PU648_09130</name>
</gene>